<dbReference type="Pfam" id="PF10223">
    <property type="entry name" value="Menorin_N"/>
    <property type="match status" value="1"/>
</dbReference>
<dbReference type="EMBL" id="OU895879">
    <property type="protein sequence ID" value="CAG9807975.1"/>
    <property type="molecule type" value="Genomic_DNA"/>
</dbReference>
<evidence type="ECO:0000256" key="1">
    <source>
        <dbReference type="ARBA" id="ARBA00044953"/>
    </source>
</evidence>
<accession>A0A9N9S331</accession>
<feature type="domain" description="Menorin-like" evidence="3">
    <location>
        <begin position="28"/>
        <end position="277"/>
    </location>
</feature>
<evidence type="ECO:0000313" key="4">
    <source>
        <dbReference type="EMBL" id="CAG9807975.1"/>
    </source>
</evidence>
<dbReference type="OrthoDB" id="413402at2759"/>
<keyword evidence="5" id="KW-1185">Reference proteome</keyword>
<feature type="chain" id="PRO_5040474187" description="Menorin-like domain-containing protein" evidence="2">
    <location>
        <begin position="24"/>
        <end position="325"/>
    </location>
</feature>
<name>A0A9N9S331_9DIPT</name>
<dbReference type="Proteomes" id="UP001153620">
    <property type="component" value="Chromosome 3"/>
</dbReference>
<protein>
    <recommendedName>
        <fullName evidence="3">Menorin-like domain-containing protein</fullName>
    </recommendedName>
</protein>
<evidence type="ECO:0000259" key="3">
    <source>
        <dbReference type="Pfam" id="PF10223"/>
    </source>
</evidence>
<dbReference type="AlphaFoldDB" id="A0A9N9S331"/>
<dbReference type="PANTHER" id="PTHR21184">
    <property type="entry name" value="MENORIN (DENDRITIC BRANCHING PROTEIN)"/>
    <property type="match status" value="1"/>
</dbReference>
<keyword evidence="2" id="KW-0732">Signal</keyword>
<proteinExistence type="inferred from homology"/>
<feature type="signal peptide" evidence="2">
    <location>
        <begin position="1"/>
        <end position="23"/>
    </location>
</feature>
<dbReference type="InterPro" id="IPR019356">
    <property type="entry name" value="Menorin_dom"/>
</dbReference>
<gene>
    <name evidence="4" type="ORF">CHIRRI_LOCUS10821</name>
</gene>
<sequence length="325" mass="37202">MLRKNSIILYDILFIIMIHMTNGQTVKNLTAITWSHATNSQKLLNEVLSSDINFIEADIVFGYLKNDESKTQQPIMAHPPDVESDLTLESFLTQIWDFNKNTTKEKQKGIKIDFKSTDVFTNSISILNKMWNTDYEIWLNADIFSGPSNNTSTIPVDPDVFLTESNKFPNVTLSTGWTTRWGINYTEGIYTHEQVKVMIDGIKKHQKNNAITFPVRAGIAAQSIETLNHLYQSLNATNLVTFTIWSSENDNVNVENLRKMIFHFGLDKVYVDVPANLSSQLRYTNDSSRIHTKQSFVKNIMLNKKKNGKSCKVFFSQQKPFIAQI</sequence>
<reference evidence="4" key="1">
    <citation type="submission" date="2022-01" db="EMBL/GenBank/DDBJ databases">
        <authorList>
            <person name="King R."/>
        </authorList>
    </citation>
    <scope>NUCLEOTIDE SEQUENCE</scope>
</reference>
<reference evidence="4" key="2">
    <citation type="submission" date="2022-10" db="EMBL/GenBank/DDBJ databases">
        <authorList>
            <consortium name="ENA_rothamsted_submissions"/>
            <consortium name="culmorum"/>
            <person name="King R."/>
        </authorList>
    </citation>
    <scope>NUCLEOTIDE SEQUENCE</scope>
</reference>
<evidence type="ECO:0000256" key="2">
    <source>
        <dbReference type="SAM" id="SignalP"/>
    </source>
</evidence>
<comment type="similarity">
    <text evidence="1">Belongs to the menorin family.</text>
</comment>
<organism evidence="4 5">
    <name type="scientific">Chironomus riparius</name>
    <dbReference type="NCBI Taxonomy" id="315576"/>
    <lineage>
        <taxon>Eukaryota</taxon>
        <taxon>Metazoa</taxon>
        <taxon>Ecdysozoa</taxon>
        <taxon>Arthropoda</taxon>
        <taxon>Hexapoda</taxon>
        <taxon>Insecta</taxon>
        <taxon>Pterygota</taxon>
        <taxon>Neoptera</taxon>
        <taxon>Endopterygota</taxon>
        <taxon>Diptera</taxon>
        <taxon>Nematocera</taxon>
        <taxon>Chironomoidea</taxon>
        <taxon>Chironomidae</taxon>
        <taxon>Chironominae</taxon>
        <taxon>Chironomus</taxon>
    </lineage>
</organism>
<dbReference type="PANTHER" id="PTHR21184:SF6">
    <property type="entry name" value="CONSERVED PLASMA MEMBRANE PROTEIN"/>
    <property type="match status" value="1"/>
</dbReference>
<evidence type="ECO:0000313" key="5">
    <source>
        <dbReference type="Proteomes" id="UP001153620"/>
    </source>
</evidence>
<dbReference type="GO" id="GO:0005615">
    <property type="term" value="C:extracellular space"/>
    <property type="evidence" value="ECO:0007669"/>
    <property type="project" value="TreeGrafter"/>
</dbReference>